<name>A0AAN9MCC3_CANGL</name>
<evidence type="ECO:0000256" key="3">
    <source>
        <dbReference type="ARBA" id="ARBA00006483"/>
    </source>
</evidence>
<proteinExistence type="inferred from homology"/>
<dbReference type="PANTHER" id="PTHR19317:SF78">
    <property type="entry name" value="PRA1 FAMILY PROTEIN"/>
    <property type="match status" value="1"/>
</dbReference>
<dbReference type="GO" id="GO:0016020">
    <property type="term" value="C:membrane"/>
    <property type="evidence" value="ECO:0007669"/>
    <property type="project" value="UniProtKB-SubCell"/>
</dbReference>
<evidence type="ECO:0000256" key="1">
    <source>
        <dbReference type="ARBA" id="ARBA00002501"/>
    </source>
</evidence>
<keyword evidence="4 7" id="KW-0812">Transmembrane</keyword>
<evidence type="ECO:0000313" key="9">
    <source>
        <dbReference type="Proteomes" id="UP001367508"/>
    </source>
</evidence>
<feature type="transmembrane region" description="Helical" evidence="7">
    <location>
        <begin position="117"/>
        <end position="137"/>
    </location>
</feature>
<dbReference type="InterPro" id="IPR004895">
    <property type="entry name" value="Prenylated_rab_accept_PRA1"/>
</dbReference>
<protein>
    <recommendedName>
        <fullName evidence="7">PRA1 family protein</fullName>
    </recommendedName>
</protein>
<evidence type="ECO:0000256" key="6">
    <source>
        <dbReference type="ARBA" id="ARBA00023136"/>
    </source>
</evidence>
<evidence type="ECO:0000256" key="5">
    <source>
        <dbReference type="ARBA" id="ARBA00022989"/>
    </source>
</evidence>
<dbReference type="GO" id="GO:0005783">
    <property type="term" value="C:endoplasmic reticulum"/>
    <property type="evidence" value="ECO:0007669"/>
    <property type="project" value="UniProtKB-ARBA"/>
</dbReference>
<dbReference type="PANTHER" id="PTHR19317">
    <property type="entry name" value="PRENYLATED RAB ACCEPTOR 1-RELATED"/>
    <property type="match status" value="1"/>
</dbReference>
<keyword evidence="5 7" id="KW-1133">Transmembrane helix</keyword>
<evidence type="ECO:0000256" key="4">
    <source>
        <dbReference type="ARBA" id="ARBA00022692"/>
    </source>
</evidence>
<feature type="transmembrane region" description="Helical" evidence="7">
    <location>
        <begin position="65"/>
        <end position="83"/>
    </location>
</feature>
<sequence length="185" mass="20509">MTTTYGTIPTSPPPNLEYISRAKQRIKAGLGTRRPWKTMFNFRSLKVPGGGVPEAVTRVRVNVSYFRMNYAMVVLLILFLSLLWHPISLIVFLLLMAAWLFLYFLRDEPLVLLGRLVDDRLVLLVMAVLTVALLLLTDATVNILVAVVVGVMVVVTHAAFRRTEDLFLGEEEEGSGGLVHNAGAA</sequence>
<keyword evidence="6 7" id="KW-0472">Membrane</keyword>
<dbReference type="AlphaFoldDB" id="A0AAN9MCC3"/>
<accession>A0AAN9MCC3</accession>
<comment type="similarity">
    <text evidence="3 7">Belongs to the PRA1 family.</text>
</comment>
<comment type="subcellular location">
    <subcellularLocation>
        <location evidence="2">Endomembrane system</location>
        <topology evidence="2">Multi-pass membrane protein</topology>
    </subcellularLocation>
    <subcellularLocation>
        <location evidence="7">Membrane</location>
        <topology evidence="7">Multi-pass membrane protein</topology>
    </subcellularLocation>
</comment>
<keyword evidence="7" id="KW-0813">Transport</keyword>
<dbReference type="Proteomes" id="UP001367508">
    <property type="component" value="Unassembled WGS sequence"/>
</dbReference>
<reference evidence="8 9" key="1">
    <citation type="submission" date="2024-01" db="EMBL/GenBank/DDBJ databases">
        <title>The genomes of 5 underutilized Papilionoideae crops provide insights into root nodulation and disease resistanc.</title>
        <authorList>
            <person name="Jiang F."/>
        </authorList>
    </citation>
    <scope>NUCLEOTIDE SEQUENCE [LARGE SCALE GENOMIC DNA]</scope>
    <source>
        <strain evidence="8">LVBAO_FW01</strain>
        <tissue evidence="8">Leaves</tissue>
    </source>
</reference>
<evidence type="ECO:0000256" key="2">
    <source>
        <dbReference type="ARBA" id="ARBA00004127"/>
    </source>
</evidence>
<comment type="function">
    <text evidence="1 7">May be involved in both secretory and endocytic intracellular trafficking in the endosomal/prevacuolar compartments.</text>
</comment>
<gene>
    <name evidence="8" type="ORF">VNO77_06449</name>
</gene>
<dbReference type="Pfam" id="PF03208">
    <property type="entry name" value="PRA1"/>
    <property type="match status" value="1"/>
</dbReference>
<dbReference type="GO" id="GO:0005794">
    <property type="term" value="C:Golgi apparatus"/>
    <property type="evidence" value="ECO:0007669"/>
    <property type="project" value="TreeGrafter"/>
</dbReference>
<keyword evidence="9" id="KW-1185">Reference proteome</keyword>
<dbReference type="EMBL" id="JAYMYQ010000002">
    <property type="protein sequence ID" value="KAK7349243.1"/>
    <property type="molecule type" value="Genomic_DNA"/>
</dbReference>
<evidence type="ECO:0000256" key="7">
    <source>
        <dbReference type="RuleBase" id="RU363107"/>
    </source>
</evidence>
<dbReference type="GO" id="GO:0016192">
    <property type="term" value="P:vesicle-mediated transport"/>
    <property type="evidence" value="ECO:0007669"/>
    <property type="project" value="UniProtKB-ARBA"/>
</dbReference>
<organism evidence="8 9">
    <name type="scientific">Canavalia gladiata</name>
    <name type="common">Sword bean</name>
    <name type="synonym">Dolichos gladiatus</name>
    <dbReference type="NCBI Taxonomy" id="3824"/>
    <lineage>
        <taxon>Eukaryota</taxon>
        <taxon>Viridiplantae</taxon>
        <taxon>Streptophyta</taxon>
        <taxon>Embryophyta</taxon>
        <taxon>Tracheophyta</taxon>
        <taxon>Spermatophyta</taxon>
        <taxon>Magnoliopsida</taxon>
        <taxon>eudicotyledons</taxon>
        <taxon>Gunneridae</taxon>
        <taxon>Pentapetalae</taxon>
        <taxon>rosids</taxon>
        <taxon>fabids</taxon>
        <taxon>Fabales</taxon>
        <taxon>Fabaceae</taxon>
        <taxon>Papilionoideae</taxon>
        <taxon>50 kb inversion clade</taxon>
        <taxon>NPAAA clade</taxon>
        <taxon>indigoferoid/millettioid clade</taxon>
        <taxon>Phaseoleae</taxon>
        <taxon>Canavalia</taxon>
    </lineage>
</organism>
<comment type="caution">
    <text evidence="8">The sequence shown here is derived from an EMBL/GenBank/DDBJ whole genome shotgun (WGS) entry which is preliminary data.</text>
</comment>
<evidence type="ECO:0000313" key="8">
    <source>
        <dbReference type="EMBL" id="KAK7349243.1"/>
    </source>
</evidence>